<evidence type="ECO:0000313" key="2">
    <source>
        <dbReference type="EMBL" id="MCK9685650.1"/>
    </source>
</evidence>
<organism evidence="2 3">
    <name type="scientific">Scleromatobacter humisilvae</name>
    <dbReference type="NCBI Taxonomy" id="2897159"/>
    <lineage>
        <taxon>Bacteria</taxon>
        <taxon>Pseudomonadati</taxon>
        <taxon>Pseudomonadota</taxon>
        <taxon>Betaproteobacteria</taxon>
        <taxon>Burkholderiales</taxon>
        <taxon>Sphaerotilaceae</taxon>
        <taxon>Scleromatobacter</taxon>
    </lineage>
</organism>
<evidence type="ECO:0000259" key="1">
    <source>
        <dbReference type="Pfam" id="PF13452"/>
    </source>
</evidence>
<dbReference type="Proteomes" id="UP001139353">
    <property type="component" value="Unassembled WGS sequence"/>
</dbReference>
<dbReference type="GO" id="GO:0019171">
    <property type="term" value="F:(3R)-hydroxyacyl-[acyl-carrier-protein] dehydratase activity"/>
    <property type="evidence" value="ECO:0007669"/>
    <property type="project" value="TreeGrafter"/>
</dbReference>
<dbReference type="EMBL" id="JAJLJH010000001">
    <property type="protein sequence ID" value="MCK9685650.1"/>
    <property type="molecule type" value="Genomic_DNA"/>
</dbReference>
<comment type="caution">
    <text evidence="2">The sequence shown here is derived from an EMBL/GenBank/DDBJ whole genome shotgun (WGS) entry which is preliminary data.</text>
</comment>
<dbReference type="PANTHER" id="PTHR28152">
    <property type="entry name" value="HYDROXYACYL-THIOESTER DEHYDRATASE TYPE 2, MITOCHONDRIAL"/>
    <property type="match status" value="1"/>
</dbReference>
<dbReference type="RefSeq" id="WP_275681647.1">
    <property type="nucleotide sequence ID" value="NZ_JAJLJH010000001.1"/>
</dbReference>
<reference evidence="2" key="1">
    <citation type="submission" date="2021-11" db="EMBL/GenBank/DDBJ databases">
        <title>BS-T2-15 a new species belonging to the Comamonadaceae family isolated from the soil of a French oak forest.</title>
        <authorList>
            <person name="Mieszkin S."/>
            <person name="Alain K."/>
        </authorList>
    </citation>
    <scope>NUCLEOTIDE SEQUENCE</scope>
    <source>
        <strain evidence="2">BS-T2-15</strain>
    </source>
</reference>
<proteinExistence type="predicted"/>
<dbReference type="InterPro" id="IPR039569">
    <property type="entry name" value="FAS1-like_DH_region"/>
</dbReference>
<accession>A0A9X1YHS6</accession>
<name>A0A9X1YHS6_9BURK</name>
<dbReference type="AlphaFoldDB" id="A0A9X1YHS6"/>
<dbReference type="Gene3D" id="3.10.129.10">
    <property type="entry name" value="Hotdog Thioesterase"/>
    <property type="match status" value="1"/>
</dbReference>
<protein>
    <submittedName>
        <fullName evidence="2">MaoC family dehydratase N-terminal domain-containing protein</fullName>
    </submittedName>
</protein>
<dbReference type="InterPro" id="IPR052741">
    <property type="entry name" value="Mitochondrial_HTD2"/>
</dbReference>
<dbReference type="SUPFAM" id="SSF54637">
    <property type="entry name" value="Thioesterase/thiol ester dehydrase-isomerase"/>
    <property type="match status" value="1"/>
</dbReference>
<feature type="domain" description="FAS1-like dehydratase" evidence="1">
    <location>
        <begin position="79"/>
        <end position="141"/>
    </location>
</feature>
<dbReference type="InterPro" id="IPR029069">
    <property type="entry name" value="HotDog_dom_sf"/>
</dbReference>
<dbReference type="Pfam" id="PF13452">
    <property type="entry name" value="FAS1_DH_region"/>
    <property type="match status" value="1"/>
</dbReference>
<evidence type="ECO:0000313" key="3">
    <source>
        <dbReference type="Proteomes" id="UP001139353"/>
    </source>
</evidence>
<gene>
    <name evidence="2" type="ORF">LPC04_08005</name>
</gene>
<keyword evidence="3" id="KW-1185">Reference proteome</keyword>
<sequence length="287" mass="30759">MTEELAQPALLQAWIGRSEAAVDRIHPAPGRALAALLDSAAQALVEGDPLPPLAHWLHFQQPVPQAQLGVDGHPHRGGFLPPVSLPRRMWAGGRLKFGRALSIGEVATRRSEIIGVKVKQGTSGMLVFVKVAHRIEGEDGQIAINEEQDIVYREPPRPGVDVAVPVPAPAGATWHRTIQPDPVLLFRYSALTFNGHRIHYDRPYACDVEGYSGLVVHGPLLATLLVDLVARNAPAARIAGFEFRAVRPCFDGGPLHLCGRPSGDGGVALWVADAAGNLCMEARTSLG</sequence>
<dbReference type="PANTHER" id="PTHR28152:SF1">
    <property type="entry name" value="HYDROXYACYL-THIOESTER DEHYDRATASE TYPE 2, MITOCHONDRIAL"/>
    <property type="match status" value="1"/>
</dbReference>